<accession>A0A1V9YHN7</accession>
<gene>
    <name evidence="2" type="ORF">THRCLA_23047</name>
</gene>
<dbReference type="Proteomes" id="UP000243217">
    <property type="component" value="Unassembled WGS sequence"/>
</dbReference>
<evidence type="ECO:0008006" key="4">
    <source>
        <dbReference type="Google" id="ProtNLM"/>
    </source>
</evidence>
<dbReference type="EMBL" id="JNBS01003820">
    <property type="protein sequence ID" value="OQR85229.1"/>
    <property type="molecule type" value="Genomic_DNA"/>
</dbReference>
<dbReference type="OrthoDB" id="77904at2759"/>
<keyword evidence="3" id="KW-1185">Reference proteome</keyword>
<feature type="signal peptide" evidence="1">
    <location>
        <begin position="1"/>
        <end position="16"/>
    </location>
</feature>
<evidence type="ECO:0000313" key="2">
    <source>
        <dbReference type="EMBL" id="OQR85229.1"/>
    </source>
</evidence>
<keyword evidence="1" id="KW-0732">Signal</keyword>
<evidence type="ECO:0000256" key="1">
    <source>
        <dbReference type="SAM" id="SignalP"/>
    </source>
</evidence>
<sequence>MRLLMAIAMSAAALECDPSMDAAGPSNVQEGQPCGGWCGTLGSCASGLHCDEGLVPLPLMPFGMPIASVCRNTTKDDALWSKVNVSECSTGWQMLSLTNTDDLNEMIAMTSNAVVDIPTLQFDPCVRILTGKVCAPELYVILLERMYQDPKSLHYYLVQGNANSSALPTVKDILIHT</sequence>
<proteinExistence type="predicted"/>
<protein>
    <recommendedName>
        <fullName evidence="4">Secreted protein</fullName>
    </recommendedName>
</protein>
<reference evidence="2 3" key="1">
    <citation type="journal article" date="2014" name="Genome Biol. Evol.">
        <title>The secreted proteins of Achlya hypogyna and Thraustotheca clavata identify the ancestral oomycete secretome and reveal gene acquisitions by horizontal gene transfer.</title>
        <authorList>
            <person name="Misner I."/>
            <person name="Blouin N."/>
            <person name="Leonard G."/>
            <person name="Richards T.A."/>
            <person name="Lane C.E."/>
        </authorList>
    </citation>
    <scope>NUCLEOTIDE SEQUENCE [LARGE SCALE GENOMIC DNA]</scope>
    <source>
        <strain evidence="2 3">ATCC 34112</strain>
    </source>
</reference>
<comment type="caution">
    <text evidence="2">The sequence shown here is derived from an EMBL/GenBank/DDBJ whole genome shotgun (WGS) entry which is preliminary data.</text>
</comment>
<feature type="chain" id="PRO_5012822602" description="Secreted protein" evidence="1">
    <location>
        <begin position="17"/>
        <end position="177"/>
    </location>
</feature>
<evidence type="ECO:0000313" key="3">
    <source>
        <dbReference type="Proteomes" id="UP000243217"/>
    </source>
</evidence>
<organism evidence="2 3">
    <name type="scientific">Thraustotheca clavata</name>
    <dbReference type="NCBI Taxonomy" id="74557"/>
    <lineage>
        <taxon>Eukaryota</taxon>
        <taxon>Sar</taxon>
        <taxon>Stramenopiles</taxon>
        <taxon>Oomycota</taxon>
        <taxon>Saprolegniomycetes</taxon>
        <taxon>Saprolegniales</taxon>
        <taxon>Achlyaceae</taxon>
        <taxon>Thraustotheca</taxon>
    </lineage>
</organism>
<dbReference type="AlphaFoldDB" id="A0A1V9YHN7"/>
<name>A0A1V9YHN7_9STRA</name>